<protein>
    <recommendedName>
        <fullName evidence="4">Thyroglobulin type-1 domain-containing protein</fullName>
    </recommendedName>
</protein>
<evidence type="ECO:0000256" key="3">
    <source>
        <dbReference type="SAM" id="SignalP"/>
    </source>
</evidence>
<dbReference type="OrthoDB" id="1725934at2759"/>
<evidence type="ECO:0000313" key="5">
    <source>
        <dbReference type="EMBL" id="KAH3751800.1"/>
    </source>
</evidence>
<accession>A0A9D4DNM0</accession>
<dbReference type="Pfam" id="PF00086">
    <property type="entry name" value="Thyroglobulin_1"/>
    <property type="match status" value="1"/>
</dbReference>
<dbReference type="Gene3D" id="4.10.800.10">
    <property type="entry name" value="Thyroglobulin type-1"/>
    <property type="match status" value="1"/>
</dbReference>
<organism evidence="5 6">
    <name type="scientific">Dreissena polymorpha</name>
    <name type="common">Zebra mussel</name>
    <name type="synonym">Mytilus polymorpha</name>
    <dbReference type="NCBI Taxonomy" id="45954"/>
    <lineage>
        <taxon>Eukaryota</taxon>
        <taxon>Metazoa</taxon>
        <taxon>Spiralia</taxon>
        <taxon>Lophotrochozoa</taxon>
        <taxon>Mollusca</taxon>
        <taxon>Bivalvia</taxon>
        <taxon>Autobranchia</taxon>
        <taxon>Heteroconchia</taxon>
        <taxon>Euheterodonta</taxon>
        <taxon>Imparidentia</taxon>
        <taxon>Neoheterodontei</taxon>
        <taxon>Myida</taxon>
        <taxon>Dreissenoidea</taxon>
        <taxon>Dreissenidae</taxon>
        <taxon>Dreissena</taxon>
    </lineage>
</organism>
<evidence type="ECO:0000256" key="1">
    <source>
        <dbReference type="ARBA" id="ARBA00023157"/>
    </source>
</evidence>
<keyword evidence="3" id="KW-0732">Signal</keyword>
<evidence type="ECO:0000313" key="6">
    <source>
        <dbReference type="Proteomes" id="UP000828390"/>
    </source>
</evidence>
<gene>
    <name evidence="5" type="ORF">DPMN_186372</name>
</gene>
<feature type="signal peptide" evidence="3">
    <location>
        <begin position="1"/>
        <end position="16"/>
    </location>
</feature>
<feature type="domain" description="Thyroglobulin type-1" evidence="4">
    <location>
        <begin position="101"/>
        <end position="171"/>
    </location>
</feature>
<dbReference type="Proteomes" id="UP000828390">
    <property type="component" value="Unassembled WGS sequence"/>
</dbReference>
<comment type="caution">
    <text evidence="2">Lacks conserved residue(s) required for the propagation of feature annotation.</text>
</comment>
<evidence type="ECO:0000256" key="2">
    <source>
        <dbReference type="PROSITE-ProRule" id="PRU00500"/>
    </source>
</evidence>
<feature type="chain" id="PRO_5039000214" description="Thyroglobulin type-1 domain-containing protein" evidence="3">
    <location>
        <begin position="17"/>
        <end position="204"/>
    </location>
</feature>
<dbReference type="AlphaFoldDB" id="A0A9D4DNM0"/>
<reference evidence="5" key="1">
    <citation type="journal article" date="2019" name="bioRxiv">
        <title>The Genome of the Zebra Mussel, Dreissena polymorpha: A Resource for Invasive Species Research.</title>
        <authorList>
            <person name="McCartney M.A."/>
            <person name="Auch B."/>
            <person name="Kono T."/>
            <person name="Mallez S."/>
            <person name="Zhang Y."/>
            <person name="Obille A."/>
            <person name="Becker A."/>
            <person name="Abrahante J.E."/>
            <person name="Garbe J."/>
            <person name="Badalamenti J.P."/>
            <person name="Herman A."/>
            <person name="Mangelson H."/>
            <person name="Liachko I."/>
            <person name="Sullivan S."/>
            <person name="Sone E.D."/>
            <person name="Koren S."/>
            <person name="Silverstein K.A.T."/>
            <person name="Beckman K.B."/>
            <person name="Gohl D.M."/>
        </authorList>
    </citation>
    <scope>NUCLEOTIDE SEQUENCE</scope>
    <source>
        <strain evidence="5">Duluth1</strain>
        <tissue evidence="5">Whole animal</tissue>
    </source>
</reference>
<dbReference type="PROSITE" id="PS51162">
    <property type="entry name" value="THYROGLOBULIN_1_2"/>
    <property type="match status" value="1"/>
</dbReference>
<sequence>MLKVLSLVVLVGWTKGLIVCPPNICDTVDCASVTNDNCNGMVKQNGGFCGCCDSCITQLAEGDSCRATFLLGVPATSECASGLQCDFKTFTCKPLVEKRSTGPCATKLAEVNARLEASQHMLLGLEKPHCDANGDYLGMQFSGSQAYCVTADGTPISGYMVNRWEAGNMDCQCARDQYAYQLTGLIGKLFFCDANGNYAATPAP</sequence>
<comment type="caution">
    <text evidence="5">The sequence shown here is derived from an EMBL/GenBank/DDBJ whole genome shotgun (WGS) entry which is preliminary data.</text>
</comment>
<proteinExistence type="predicted"/>
<dbReference type="EMBL" id="JAIWYP010000010">
    <property type="protein sequence ID" value="KAH3751800.1"/>
    <property type="molecule type" value="Genomic_DNA"/>
</dbReference>
<keyword evidence="1" id="KW-1015">Disulfide bond</keyword>
<dbReference type="InterPro" id="IPR036857">
    <property type="entry name" value="Thyroglobulin_1_sf"/>
</dbReference>
<dbReference type="SUPFAM" id="SSF57610">
    <property type="entry name" value="Thyroglobulin type-1 domain"/>
    <property type="match status" value="1"/>
</dbReference>
<dbReference type="InterPro" id="IPR000716">
    <property type="entry name" value="Thyroglobulin_1"/>
</dbReference>
<evidence type="ECO:0000259" key="4">
    <source>
        <dbReference type="PROSITE" id="PS51162"/>
    </source>
</evidence>
<keyword evidence="6" id="KW-1185">Reference proteome</keyword>
<name>A0A9D4DNM0_DREPO</name>
<reference evidence="5" key="2">
    <citation type="submission" date="2020-11" db="EMBL/GenBank/DDBJ databases">
        <authorList>
            <person name="McCartney M.A."/>
            <person name="Auch B."/>
            <person name="Kono T."/>
            <person name="Mallez S."/>
            <person name="Becker A."/>
            <person name="Gohl D.M."/>
            <person name="Silverstein K.A.T."/>
            <person name="Koren S."/>
            <person name="Bechman K.B."/>
            <person name="Herman A."/>
            <person name="Abrahante J.E."/>
            <person name="Garbe J."/>
        </authorList>
    </citation>
    <scope>NUCLEOTIDE SEQUENCE</scope>
    <source>
        <strain evidence="5">Duluth1</strain>
        <tissue evidence="5">Whole animal</tissue>
    </source>
</reference>